<evidence type="ECO:0000313" key="1">
    <source>
        <dbReference type="EMBL" id="SPC33358.1"/>
    </source>
</evidence>
<reference evidence="2" key="1">
    <citation type="submission" date="2018-01" db="EMBL/GenBank/DDBJ databases">
        <authorList>
            <person name="Kerou L M."/>
        </authorList>
    </citation>
    <scope>NUCLEOTIDE SEQUENCE [LARGE SCALE GENOMIC DNA]</scope>
    <source>
        <strain evidence="2">SCU2</strain>
    </source>
</reference>
<dbReference type="KEGG" id="ncv:NCAV_0158"/>
<dbReference type="EMBL" id="LT981265">
    <property type="protein sequence ID" value="SPC33358.1"/>
    <property type="molecule type" value="Genomic_DNA"/>
</dbReference>
<name>A0A2K5ANY9_9ARCH</name>
<gene>
    <name evidence="1" type="ORF">NCAV_0158</name>
</gene>
<sequence>MSTITEVSEIGIDLDDVIARFMKSNNAYALCERCNCQYDKVTGRHLHTGSNLCSDLFEKCIINISN</sequence>
<dbReference type="RefSeq" id="WP_103287809.1">
    <property type="nucleotide sequence ID" value="NZ_LT981265.1"/>
</dbReference>
<organism evidence="1 2">
    <name type="scientific">Candidatus Nitrosocaldus cavascurensis</name>
    <dbReference type="NCBI Taxonomy" id="2058097"/>
    <lineage>
        <taxon>Archaea</taxon>
        <taxon>Nitrososphaerota</taxon>
        <taxon>Nitrososphaeria</taxon>
        <taxon>Candidatus Nitrosocaldales</taxon>
        <taxon>Candidatus Nitrosocaldaceae</taxon>
        <taxon>Candidatus Nitrosocaldus</taxon>
    </lineage>
</organism>
<protein>
    <submittedName>
        <fullName evidence="1">Uncharacterized protein</fullName>
    </submittedName>
</protein>
<accession>A0A2K5ANY9</accession>
<proteinExistence type="predicted"/>
<dbReference type="AlphaFoldDB" id="A0A2K5ANY9"/>
<dbReference type="Proteomes" id="UP000236248">
    <property type="component" value="Chromosome NCAV"/>
</dbReference>
<keyword evidence="2" id="KW-1185">Reference proteome</keyword>
<evidence type="ECO:0000313" key="2">
    <source>
        <dbReference type="Proteomes" id="UP000236248"/>
    </source>
</evidence>
<dbReference type="GeneID" id="41594259"/>